<dbReference type="OrthoDB" id="9950381at2"/>
<dbReference type="AlphaFoldDB" id="A0A419A3N6"/>
<dbReference type="EMBL" id="QZEW01000075">
    <property type="protein sequence ID" value="RJL08419.1"/>
    <property type="molecule type" value="Genomic_DNA"/>
</dbReference>
<reference evidence="2" key="1">
    <citation type="submission" date="2018-09" db="EMBL/GenBank/DDBJ databases">
        <title>Paracoccus onubensis nov. sp. a moderate halophilic bacterium isolated from Gruta de las Maravillas (Aracena, Spain).</title>
        <authorList>
            <person name="Jurado V."/>
            <person name="Gutierrez-Patricio S."/>
            <person name="Gonzalez-Pimentel J.L."/>
            <person name="Miller A.Z."/>
            <person name="Laiz L."/>
            <person name="Saiz-Jimenez C."/>
        </authorList>
    </citation>
    <scope>NUCLEOTIDE SEQUENCE [LARGE SCALE GENOMIC DNA]</scope>
    <source>
        <strain evidence="2">DSM 26381</strain>
    </source>
</reference>
<organism evidence="1 2">
    <name type="scientific">Paracoccus siganidrum</name>
    <dbReference type="NCBI Taxonomy" id="1276757"/>
    <lineage>
        <taxon>Bacteria</taxon>
        <taxon>Pseudomonadati</taxon>
        <taxon>Pseudomonadota</taxon>
        <taxon>Alphaproteobacteria</taxon>
        <taxon>Rhodobacterales</taxon>
        <taxon>Paracoccaceae</taxon>
        <taxon>Paracoccus</taxon>
    </lineage>
</organism>
<gene>
    <name evidence="1" type="ORF">D3P05_16245</name>
</gene>
<accession>A0A419A3N6</accession>
<dbReference type="Proteomes" id="UP000283587">
    <property type="component" value="Unassembled WGS sequence"/>
</dbReference>
<evidence type="ECO:0000313" key="2">
    <source>
        <dbReference type="Proteomes" id="UP000283587"/>
    </source>
</evidence>
<dbReference type="RefSeq" id="WP_119899535.1">
    <property type="nucleotide sequence ID" value="NZ_QNRC01000004.1"/>
</dbReference>
<keyword evidence="2" id="KW-1185">Reference proteome</keyword>
<comment type="caution">
    <text evidence="1">The sequence shown here is derived from an EMBL/GenBank/DDBJ whole genome shotgun (WGS) entry which is preliminary data.</text>
</comment>
<name>A0A419A3N6_9RHOB</name>
<proteinExistence type="predicted"/>
<sequence length="83" mass="8725">MADNVTAIFGGPTCQPEPSETCIQQLEYWLEMARSGEVVGVAIGGICADGLSRYGIGGRVGGYSMLGALEMARTELVEVIRGD</sequence>
<protein>
    <submittedName>
        <fullName evidence="1">Uncharacterized protein</fullName>
    </submittedName>
</protein>
<evidence type="ECO:0000313" key="1">
    <source>
        <dbReference type="EMBL" id="RJL08419.1"/>
    </source>
</evidence>